<keyword evidence="1" id="KW-1133">Transmembrane helix</keyword>
<accession>A0AAU8VBN4</accession>
<feature type="transmembrane region" description="Helical" evidence="1">
    <location>
        <begin position="36"/>
        <end position="55"/>
    </location>
</feature>
<keyword evidence="1" id="KW-0812">Transmembrane</keyword>
<evidence type="ECO:0000313" key="3">
    <source>
        <dbReference type="Proteomes" id="UP000190848"/>
    </source>
</evidence>
<sequence length="206" mass="23688">MTNKNSQLIIILQIIISFLLSVFGNKISELFSLKPAYIIIIVIILLLITILLSLPKQKYIFDQNRINIIITRNKTLIVPLFFLFGCLFSSILINLFDMLKITLALGFTFYVSDDNGQEFYVYVYEILAYIAIAYLIWITRKINLDFKLIIMSLFGGAAGIALSIFTFKPYENSPIETFFGGFITCIVILSIIEFTYQMKLQIKNKI</sequence>
<dbReference type="EMBL" id="CP016374">
    <property type="protein sequence ID" value="AQX00290.1"/>
    <property type="molecule type" value="Genomic_DNA"/>
</dbReference>
<gene>
    <name evidence="2" type="ORF">BBD32_01830</name>
</gene>
<dbReference type="Proteomes" id="UP000190848">
    <property type="component" value="Chromosome"/>
</dbReference>
<organism evidence="2 3">
    <name type="scientific">Elizabethkingia anophelis</name>
    <dbReference type="NCBI Taxonomy" id="1117645"/>
    <lineage>
        <taxon>Bacteria</taxon>
        <taxon>Pseudomonadati</taxon>
        <taxon>Bacteroidota</taxon>
        <taxon>Flavobacteriia</taxon>
        <taxon>Flavobacteriales</taxon>
        <taxon>Weeksellaceae</taxon>
        <taxon>Elizabethkingia</taxon>
    </lineage>
</organism>
<feature type="transmembrane region" description="Helical" evidence="1">
    <location>
        <begin position="7"/>
        <end position="24"/>
    </location>
</feature>
<dbReference type="AlphaFoldDB" id="A0AAU8VBN4"/>
<evidence type="ECO:0008006" key="4">
    <source>
        <dbReference type="Google" id="ProtNLM"/>
    </source>
</evidence>
<feature type="transmembrane region" description="Helical" evidence="1">
    <location>
        <begin position="177"/>
        <end position="196"/>
    </location>
</feature>
<name>A0AAU8VBN4_9FLAO</name>
<reference evidence="2 3" key="1">
    <citation type="submission" date="2016-07" db="EMBL/GenBank/DDBJ databases">
        <title>Revisiting the taxonomy of the Elizabethkingia Genus using Whole-Genome Sequencing, Optical Mapping, and MALDI-TOF, along with proposal of three novel Elizabethkingia species: Elizabethkingia bruuniana sp. nov., Elizabethkingia ursingii sp. nov., and Elizabethkingia occulta sp. nov.</title>
        <authorList>
            <person name="Nicholson A.C."/>
        </authorList>
    </citation>
    <scope>NUCLEOTIDE SEQUENCE [LARGE SCALE GENOMIC DNA]</scope>
    <source>
        <strain evidence="2 3">F3201</strain>
    </source>
</reference>
<evidence type="ECO:0000313" key="2">
    <source>
        <dbReference type="EMBL" id="AQX00290.1"/>
    </source>
</evidence>
<feature type="transmembrane region" description="Helical" evidence="1">
    <location>
        <begin position="146"/>
        <end position="165"/>
    </location>
</feature>
<keyword evidence="1" id="KW-0472">Membrane</keyword>
<feature type="transmembrane region" description="Helical" evidence="1">
    <location>
        <begin position="119"/>
        <end position="139"/>
    </location>
</feature>
<feature type="transmembrane region" description="Helical" evidence="1">
    <location>
        <begin position="76"/>
        <end position="99"/>
    </location>
</feature>
<evidence type="ECO:0000256" key="1">
    <source>
        <dbReference type="SAM" id="Phobius"/>
    </source>
</evidence>
<protein>
    <recommendedName>
        <fullName evidence="4">ABC transporter permease</fullName>
    </recommendedName>
</protein>
<proteinExistence type="predicted"/>
<dbReference type="RefSeq" id="WP_078394889.1">
    <property type="nucleotide sequence ID" value="NZ_CP016374.1"/>
</dbReference>